<evidence type="ECO:0000256" key="1">
    <source>
        <dbReference type="ARBA" id="ARBA00007768"/>
    </source>
</evidence>
<evidence type="ECO:0000256" key="2">
    <source>
        <dbReference type="HAMAP-Rule" id="MF_00795"/>
    </source>
</evidence>
<dbReference type="GO" id="GO:0005737">
    <property type="term" value="C:cytoplasm"/>
    <property type="evidence" value="ECO:0007669"/>
    <property type="project" value="UniProtKB-SubCell"/>
</dbReference>
<dbReference type="AlphaFoldDB" id="A0A7W6H6E4"/>
<dbReference type="InterPro" id="IPR036822">
    <property type="entry name" value="CutC-like_dom_sf"/>
</dbReference>
<dbReference type="Proteomes" id="UP000542776">
    <property type="component" value="Unassembled WGS sequence"/>
</dbReference>
<sequence>MVTLEICVDTPAGLAAAIEGGADRIELCSALALGGLTPTPGLMHLAARAPVPVYAMIRPRAGSFRWSADEVEAMRAEIRAVRAVGLAGVVLGASRDDLTLDQTLLDLLLAEARGLGTTLHRAFDLVPDRAAALETAVALGFERILTSGGAITAPEGAAALGELVNQAGGRIAIMAGSGVRAETVAKLLDRGLREIHASCARPLPVPPDLALLRFGFALPSQTETEMEAVRALRRAVAGGDSLRP</sequence>
<dbReference type="Pfam" id="PF03932">
    <property type="entry name" value="CutC"/>
    <property type="match status" value="1"/>
</dbReference>
<keyword evidence="4" id="KW-1185">Reference proteome</keyword>
<proteinExistence type="inferred from homology"/>
<organism evidence="3 4">
    <name type="scientific">Aureimonas pseudogalii</name>
    <dbReference type="NCBI Taxonomy" id="1744844"/>
    <lineage>
        <taxon>Bacteria</taxon>
        <taxon>Pseudomonadati</taxon>
        <taxon>Pseudomonadota</taxon>
        <taxon>Alphaproteobacteria</taxon>
        <taxon>Hyphomicrobiales</taxon>
        <taxon>Aurantimonadaceae</taxon>
        <taxon>Aureimonas</taxon>
    </lineage>
</organism>
<dbReference type="HAMAP" id="MF_00795">
    <property type="entry name" value="CutC"/>
    <property type="match status" value="1"/>
</dbReference>
<dbReference type="GO" id="GO:0005507">
    <property type="term" value="F:copper ion binding"/>
    <property type="evidence" value="ECO:0007669"/>
    <property type="project" value="TreeGrafter"/>
</dbReference>
<dbReference type="PANTHER" id="PTHR12598">
    <property type="entry name" value="COPPER HOMEOSTASIS PROTEIN CUTC"/>
    <property type="match status" value="1"/>
</dbReference>
<accession>A0A7W6H6E4</accession>
<dbReference type="SUPFAM" id="SSF110395">
    <property type="entry name" value="CutC-like"/>
    <property type="match status" value="1"/>
</dbReference>
<dbReference type="EMBL" id="JACIEK010000009">
    <property type="protein sequence ID" value="MBB3999391.1"/>
    <property type="molecule type" value="Genomic_DNA"/>
</dbReference>
<keyword evidence="2" id="KW-0963">Cytoplasm</keyword>
<comment type="similarity">
    <text evidence="1 2">Belongs to the CutC family.</text>
</comment>
<evidence type="ECO:0000313" key="3">
    <source>
        <dbReference type="EMBL" id="MBB3999391.1"/>
    </source>
</evidence>
<name>A0A7W6H6E4_9HYPH</name>
<dbReference type="InterPro" id="IPR005627">
    <property type="entry name" value="CutC-like"/>
</dbReference>
<evidence type="ECO:0000313" key="4">
    <source>
        <dbReference type="Proteomes" id="UP000542776"/>
    </source>
</evidence>
<gene>
    <name evidence="2" type="primary">cutC</name>
    <name evidence="3" type="ORF">GGR04_003260</name>
</gene>
<dbReference type="Gene3D" id="3.20.20.380">
    <property type="entry name" value="Copper homeostasis (CutC) domain"/>
    <property type="match status" value="1"/>
</dbReference>
<dbReference type="PANTHER" id="PTHR12598:SF0">
    <property type="entry name" value="COPPER HOMEOSTASIS PROTEIN CUTC HOMOLOG"/>
    <property type="match status" value="1"/>
</dbReference>
<reference evidence="3 4" key="1">
    <citation type="submission" date="2020-08" db="EMBL/GenBank/DDBJ databases">
        <title>Genomic Encyclopedia of Type Strains, Phase IV (KMG-IV): sequencing the most valuable type-strain genomes for metagenomic binning, comparative biology and taxonomic classification.</title>
        <authorList>
            <person name="Goeker M."/>
        </authorList>
    </citation>
    <scope>NUCLEOTIDE SEQUENCE [LARGE SCALE GENOMIC DNA]</scope>
    <source>
        <strain evidence="3 4">DSM 102238</strain>
    </source>
</reference>
<comment type="caution">
    <text evidence="3">The sequence shown here is derived from an EMBL/GenBank/DDBJ whole genome shotgun (WGS) entry which is preliminary data.</text>
</comment>
<protein>
    <recommendedName>
        <fullName evidence="2">PF03932 family protein CutC</fullName>
    </recommendedName>
</protein>
<comment type="caution">
    <text evidence="2">Once thought to be involved in copper homeostasis, experiments in E.coli have shown this is not the case.</text>
</comment>
<comment type="subcellular location">
    <subcellularLocation>
        <location evidence="2">Cytoplasm</location>
    </subcellularLocation>
</comment>
<dbReference type="RefSeq" id="WP_183200929.1">
    <property type="nucleotide sequence ID" value="NZ_JACIEK010000009.1"/>
</dbReference>